<proteinExistence type="predicted"/>
<name>B7KE10_GLOC7</name>
<reference evidence="2" key="1">
    <citation type="journal article" date="2011" name="MBio">
        <title>Novel metabolic attributes of the genus Cyanothece, comprising a group of unicellular nitrogen-fixing Cyanobacteria.</title>
        <authorList>
            <person name="Bandyopadhyay A."/>
            <person name="Elvitigala T."/>
            <person name="Welsh E."/>
            <person name="Stockel J."/>
            <person name="Liberton M."/>
            <person name="Min H."/>
            <person name="Sherman L.A."/>
            <person name="Pakrasi H.B."/>
        </authorList>
    </citation>
    <scope>NUCLEOTIDE SEQUENCE [LARGE SCALE GENOMIC DNA]</scope>
    <source>
        <strain evidence="2">PCC 7424</strain>
    </source>
</reference>
<dbReference type="eggNOG" id="ENOG5030R5A">
    <property type="taxonomic scope" value="Bacteria"/>
</dbReference>
<sequence length="56" mass="6774">MKEVLHQWIKKYIAQEIPPELAVCEFECKQRNCSRSQWSQCELWKSYNRTLKASLN</sequence>
<dbReference type="HOGENOM" id="CLU_3006648_0_0_3"/>
<evidence type="ECO:0000313" key="2">
    <source>
        <dbReference type="Proteomes" id="UP000002384"/>
    </source>
</evidence>
<gene>
    <name evidence="1" type="ordered locus">PCC7424_3309</name>
</gene>
<evidence type="ECO:0000313" key="1">
    <source>
        <dbReference type="EMBL" id="ACK71708.1"/>
    </source>
</evidence>
<dbReference type="EMBL" id="CP001291">
    <property type="protein sequence ID" value="ACK71708.1"/>
    <property type="molecule type" value="Genomic_DNA"/>
</dbReference>
<dbReference type="AlphaFoldDB" id="B7KE10"/>
<dbReference type="KEGG" id="cyc:PCC7424_3309"/>
<dbReference type="Proteomes" id="UP000002384">
    <property type="component" value="Chromosome"/>
</dbReference>
<accession>B7KE10</accession>
<organism evidence="1 2">
    <name type="scientific">Gloeothece citriformis (strain PCC 7424)</name>
    <name type="common">Cyanothece sp. (strain PCC 7424)</name>
    <dbReference type="NCBI Taxonomy" id="65393"/>
    <lineage>
        <taxon>Bacteria</taxon>
        <taxon>Bacillati</taxon>
        <taxon>Cyanobacteriota</taxon>
        <taxon>Cyanophyceae</taxon>
        <taxon>Oscillatoriophycideae</taxon>
        <taxon>Chroococcales</taxon>
        <taxon>Aphanothecaceae</taxon>
        <taxon>Gloeothece</taxon>
        <taxon>Gloeothece citriformis</taxon>
    </lineage>
</organism>
<dbReference type="RefSeq" id="WP_015955304.1">
    <property type="nucleotide sequence ID" value="NC_011729.1"/>
</dbReference>
<keyword evidence="2" id="KW-1185">Reference proteome</keyword>
<protein>
    <submittedName>
        <fullName evidence="1">Uncharacterized protein</fullName>
    </submittedName>
</protein>